<organism evidence="10">
    <name type="scientific">hydrothermal vent metagenome</name>
    <dbReference type="NCBI Taxonomy" id="652676"/>
    <lineage>
        <taxon>unclassified sequences</taxon>
        <taxon>metagenomes</taxon>
        <taxon>ecological metagenomes</taxon>
    </lineage>
</organism>
<dbReference type="PANTHER" id="PTHR47861:SF3">
    <property type="entry name" value="FKBP-TYPE PEPTIDYL-PROLYL CIS-TRANS ISOMERASE SLYD"/>
    <property type="match status" value="1"/>
</dbReference>
<keyword evidence="8 10" id="KW-0413">Isomerase</keyword>
<evidence type="ECO:0000256" key="6">
    <source>
        <dbReference type="ARBA" id="ARBA00023110"/>
    </source>
</evidence>
<evidence type="ECO:0000256" key="7">
    <source>
        <dbReference type="ARBA" id="ARBA00023186"/>
    </source>
</evidence>
<proteinExistence type="inferred from homology"/>
<keyword evidence="6" id="KW-0697">Rotamase</keyword>
<dbReference type="PANTHER" id="PTHR47861">
    <property type="entry name" value="FKBP-TYPE PEPTIDYL-PROLYL CIS-TRANS ISOMERASE SLYD"/>
    <property type="match status" value="1"/>
</dbReference>
<dbReference type="PROSITE" id="PS50059">
    <property type="entry name" value="FKBP_PPIASE"/>
    <property type="match status" value="1"/>
</dbReference>
<comment type="catalytic activity">
    <reaction evidence="1">
        <text>[protein]-peptidylproline (omega=180) = [protein]-peptidylproline (omega=0)</text>
        <dbReference type="Rhea" id="RHEA:16237"/>
        <dbReference type="Rhea" id="RHEA-COMP:10747"/>
        <dbReference type="Rhea" id="RHEA-COMP:10748"/>
        <dbReference type="ChEBI" id="CHEBI:83833"/>
        <dbReference type="ChEBI" id="CHEBI:83834"/>
        <dbReference type="EC" id="5.2.1.8"/>
    </reaction>
</comment>
<evidence type="ECO:0000259" key="9">
    <source>
        <dbReference type="PROSITE" id="PS50059"/>
    </source>
</evidence>
<keyword evidence="7" id="KW-0143">Chaperone</keyword>
<comment type="subcellular location">
    <subcellularLocation>
        <location evidence="2">Cytoplasm</location>
    </subcellularLocation>
</comment>
<dbReference type="GO" id="GO:0003755">
    <property type="term" value="F:peptidyl-prolyl cis-trans isomerase activity"/>
    <property type="evidence" value="ECO:0007669"/>
    <property type="project" value="UniProtKB-KW"/>
</dbReference>
<reference evidence="10" key="1">
    <citation type="submission" date="2018-06" db="EMBL/GenBank/DDBJ databases">
        <authorList>
            <person name="Zhirakovskaya E."/>
        </authorList>
    </citation>
    <scope>NUCLEOTIDE SEQUENCE</scope>
</reference>
<evidence type="ECO:0000256" key="8">
    <source>
        <dbReference type="ARBA" id="ARBA00023235"/>
    </source>
</evidence>
<dbReference type="GO" id="GO:0042026">
    <property type="term" value="P:protein refolding"/>
    <property type="evidence" value="ECO:0007669"/>
    <property type="project" value="UniProtKB-ARBA"/>
</dbReference>
<comment type="similarity">
    <text evidence="3">Belongs to the FKBP-type PPIase family.</text>
</comment>
<evidence type="ECO:0000256" key="5">
    <source>
        <dbReference type="ARBA" id="ARBA00022490"/>
    </source>
</evidence>
<protein>
    <recommendedName>
        <fullName evidence="4">peptidylprolyl isomerase</fullName>
        <ecNumber evidence="4">5.2.1.8</ecNumber>
    </recommendedName>
</protein>
<dbReference type="GO" id="GO:0005737">
    <property type="term" value="C:cytoplasm"/>
    <property type="evidence" value="ECO:0007669"/>
    <property type="project" value="UniProtKB-SubCell"/>
</dbReference>
<evidence type="ECO:0000256" key="4">
    <source>
        <dbReference type="ARBA" id="ARBA00013194"/>
    </source>
</evidence>
<dbReference type="EMBL" id="UOEW01000242">
    <property type="protein sequence ID" value="VAW39703.1"/>
    <property type="molecule type" value="Genomic_DNA"/>
</dbReference>
<dbReference type="Gene3D" id="3.10.50.40">
    <property type="match status" value="1"/>
</dbReference>
<accession>A0A3B0VHC6</accession>
<dbReference type="InterPro" id="IPR001179">
    <property type="entry name" value="PPIase_FKBP_dom"/>
</dbReference>
<feature type="domain" description="PPIase FKBP-type" evidence="9">
    <location>
        <begin position="14"/>
        <end position="107"/>
    </location>
</feature>
<name>A0A3B0VHC6_9ZZZZ</name>
<dbReference type="InterPro" id="IPR046357">
    <property type="entry name" value="PPIase_dom_sf"/>
</dbReference>
<evidence type="ECO:0000313" key="10">
    <source>
        <dbReference type="EMBL" id="VAW39703.1"/>
    </source>
</evidence>
<dbReference type="Pfam" id="PF00254">
    <property type="entry name" value="FKBP_C"/>
    <property type="match status" value="1"/>
</dbReference>
<gene>
    <name evidence="10" type="ORF">MNBD_GAMMA01-313</name>
</gene>
<evidence type="ECO:0000256" key="2">
    <source>
        <dbReference type="ARBA" id="ARBA00004496"/>
    </source>
</evidence>
<sequence>MTLKKVNKMKIANKNVVNIKYTLTDNDNNIIDKSEDGNFSFLIGAGNIIKGLEDALIDKTTGDIFDVNIAPANAYGEYNKELIHKVPRTQFPPDMDIKADMQFQGKTATGQMTVVKVTDVKGEDVFIDNNHPLAGVELNFAVEVTNVREASSTELEHGHVYDSNEHCGNS</sequence>
<dbReference type="SUPFAM" id="SSF54534">
    <property type="entry name" value="FKBP-like"/>
    <property type="match status" value="1"/>
</dbReference>
<evidence type="ECO:0000256" key="1">
    <source>
        <dbReference type="ARBA" id="ARBA00000971"/>
    </source>
</evidence>
<keyword evidence="5" id="KW-0963">Cytoplasm</keyword>
<dbReference type="AlphaFoldDB" id="A0A3B0VHC6"/>
<evidence type="ECO:0000256" key="3">
    <source>
        <dbReference type="ARBA" id="ARBA00006577"/>
    </source>
</evidence>
<dbReference type="EC" id="5.2.1.8" evidence="4"/>